<dbReference type="GO" id="GO:0006897">
    <property type="term" value="P:endocytosis"/>
    <property type="evidence" value="ECO:0007669"/>
    <property type="project" value="UniProtKB-KW"/>
</dbReference>
<dbReference type="InterPro" id="IPR028565">
    <property type="entry name" value="MHD"/>
</dbReference>
<feature type="region of interest" description="Disordered" evidence="2">
    <location>
        <begin position="251"/>
        <end position="286"/>
    </location>
</feature>
<dbReference type="PANTHER" id="PTHR23065:SF54">
    <property type="entry name" value="SUPPRESSOR OF YEAST PROFILIN DELETION"/>
    <property type="match status" value="1"/>
</dbReference>
<feature type="compositionally biased region" description="Polar residues" evidence="2">
    <location>
        <begin position="348"/>
        <end position="377"/>
    </location>
</feature>
<dbReference type="eggNOG" id="ENOG502QQAW">
    <property type="taxonomic scope" value="Eukaryota"/>
</dbReference>
<dbReference type="GO" id="GO:0005934">
    <property type="term" value="C:cellular bud tip"/>
    <property type="evidence" value="ECO:0007669"/>
    <property type="project" value="EnsemblFungi"/>
</dbReference>
<dbReference type="InterPro" id="IPR027267">
    <property type="entry name" value="AH/BAR_dom_sf"/>
</dbReference>
<dbReference type="GO" id="GO:0005886">
    <property type="term" value="C:plasma membrane"/>
    <property type="evidence" value="ECO:0007669"/>
    <property type="project" value="TreeGrafter"/>
</dbReference>
<evidence type="ECO:0000313" key="4">
    <source>
        <dbReference type="EMBL" id="CCK69338.1"/>
    </source>
</evidence>
<dbReference type="EMBL" id="HE978316">
    <property type="protein sequence ID" value="CCK69338.1"/>
    <property type="molecule type" value="Genomic_DNA"/>
</dbReference>
<feature type="compositionally biased region" description="Polar residues" evidence="2">
    <location>
        <begin position="386"/>
        <end position="404"/>
    </location>
</feature>
<accession>J7RII4</accession>
<dbReference type="AlphaFoldDB" id="J7RII4"/>
<organism evidence="4 5">
    <name type="scientific">Huiozyma naganishii (strain ATCC MYA-139 / BCRC 22969 / CBS 8797 / KCTC 17520 / NBRC 10181 / NCYC 3082 / Yp74L-3)</name>
    <name type="common">Yeast</name>
    <name type="synonym">Kazachstania naganishii</name>
    <dbReference type="NCBI Taxonomy" id="1071383"/>
    <lineage>
        <taxon>Eukaryota</taxon>
        <taxon>Fungi</taxon>
        <taxon>Dikarya</taxon>
        <taxon>Ascomycota</taxon>
        <taxon>Saccharomycotina</taxon>
        <taxon>Saccharomycetes</taxon>
        <taxon>Saccharomycetales</taxon>
        <taxon>Saccharomycetaceae</taxon>
        <taxon>Huiozyma</taxon>
    </lineage>
</organism>
<dbReference type="GO" id="GO:0045807">
    <property type="term" value="P:positive regulation of endocytosis"/>
    <property type="evidence" value="ECO:0007669"/>
    <property type="project" value="EnsemblFungi"/>
</dbReference>
<dbReference type="CDD" id="cd09264">
    <property type="entry name" value="AP_Syp1_MHD"/>
    <property type="match status" value="1"/>
</dbReference>
<dbReference type="InterPro" id="IPR049609">
    <property type="entry name" value="Syp1-like_MHD"/>
</dbReference>
<dbReference type="GO" id="GO:0032185">
    <property type="term" value="P:septin cytoskeleton organization"/>
    <property type="evidence" value="ECO:0007669"/>
    <property type="project" value="EnsemblFungi"/>
</dbReference>
<dbReference type="InterPro" id="IPR018808">
    <property type="entry name" value="Muniscin_C"/>
</dbReference>
<dbReference type="Pfam" id="PF10291">
    <property type="entry name" value="muHD"/>
    <property type="match status" value="1"/>
</dbReference>
<keyword evidence="5" id="KW-1185">Reference proteome</keyword>
<dbReference type="GeneID" id="34525018"/>
<evidence type="ECO:0000259" key="3">
    <source>
        <dbReference type="PROSITE" id="PS51072"/>
    </source>
</evidence>
<dbReference type="GO" id="GO:0042802">
    <property type="term" value="F:identical protein binding"/>
    <property type="evidence" value="ECO:0007669"/>
    <property type="project" value="EnsemblFungi"/>
</dbReference>
<dbReference type="GO" id="GO:0004857">
    <property type="term" value="F:enzyme inhibitor activity"/>
    <property type="evidence" value="ECO:0007669"/>
    <property type="project" value="EnsemblFungi"/>
</dbReference>
<dbReference type="PANTHER" id="PTHR23065">
    <property type="entry name" value="PROLINE-SERINE-THREONINE PHOSPHATASE INTERACTING PROTEIN 1"/>
    <property type="match status" value="1"/>
</dbReference>
<proteinExistence type="predicted"/>
<dbReference type="GO" id="GO:0001400">
    <property type="term" value="C:mating projection base"/>
    <property type="evidence" value="ECO:0007669"/>
    <property type="project" value="EnsemblFungi"/>
</dbReference>
<gene>
    <name evidence="4" type="primary">KNAG0C02270</name>
    <name evidence="4" type="ordered locus">KNAG_0C02270</name>
</gene>
<dbReference type="GO" id="GO:0007117">
    <property type="term" value="P:budding cell bud growth"/>
    <property type="evidence" value="ECO:0007669"/>
    <property type="project" value="EnsemblFungi"/>
</dbReference>
<feature type="domain" description="MHD" evidence="3">
    <location>
        <begin position="567"/>
        <end position="824"/>
    </location>
</feature>
<dbReference type="GO" id="GO:0000147">
    <property type="term" value="P:actin cortical patch assembly"/>
    <property type="evidence" value="ECO:0007669"/>
    <property type="project" value="EnsemblFungi"/>
</dbReference>
<feature type="compositionally biased region" description="Polar residues" evidence="2">
    <location>
        <begin position="251"/>
        <end position="279"/>
    </location>
</feature>
<protein>
    <recommendedName>
        <fullName evidence="3">MHD domain-containing protein</fullName>
    </recommendedName>
</protein>
<reference evidence="4 5" key="1">
    <citation type="journal article" date="2011" name="Proc. Natl. Acad. Sci. U.S.A.">
        <title>Evolutionary erosion of yeast sex chromosomes by mating-type switching accidents.</title>
        <authorList>
            <person name="Gordon J.L."/>
            <person name="Armisen D."/>
            <person name="Proux-Wera E."/>
            <person name="Oheigeartaigh S.S."/>
            <person name="Byrne K.P."/>
            <person name="Wolfe K.H."/>
        </authorList>
    </citation>
    <scope>NUCLEOTIDE SEQUENCE [LARGE SCALE GENOMIC DNA]</scope>
    <source>
        <strain evidence="5">ATCC MYA-139 / BCRC 22969 / CBS 8797 / CCRC 22969 / KCTC 17520 / NBRC 10181 / NCYC 3082</strain>
    </source>
</reference>
<reference evidence="5" key="2">
    <citation type="submission" date="2012-08" db="EMBL/GenBank/DDBJ databases">
        <title>Genome sequence of Kazachstania naganishii.</title>
        <authorList>
            <person name="Gordon J.L."/>
            <person name="Armisen D."/>
            <person name="Proux-Wera E."/>
            <person name="OhEigeartaigh S.S."/>
            <person name="Byrne K.P."/>
            <person name="Wolfe K.H."/>
        </authorList>
    </citation>
    <scope>NUCLEOTIDE SEQUENCE [LARGE SCALE GENOMIC DNA]</scope>
    <source>
        <strain evidence="5">ATCC MYA-139 / BCRC 22969 / CBS 8797 / CCRC 22969 / KCTC 17520 / NBRC 10181 / NCYC 3082</strain>
    </source>
</reference>
<dbReference type="GO" id="GO:0061645">
    <property type="term" value="C:endocytic patch"/>
    <property type="evidence" value="ECO:0007669"/>
    <property type="project" value="EnsemblFungi"/>
</dbReference>
<dbReference type="KEGG" id="kng:KNAG_0C02270"/>
<dbReference type="OrthoDB" id="331602at2759"/>
<dbReference type="Gene3D" id="1.20.1270.60">
    <property type="entry name" value="Arfaptin homology (AH) domain/BAR domain"/>
    <property type="match status" value="1"/>
</dbReference>
<evidence type="ECO:0000313" key="5">
    <source>
        <dbReference type="Proteomes" id="UP000006310"/>
    </source>
</evidence>
<dbReference type="GO" id="GO:0000144">
    <property type="term" value="C:cellular bud neck septin ring"/>
    <property type="evidence" value="ECO:0007669"/>
    <property type="project" value="EnsemblFungi"/>
</dbReference>
<feature type="compositionally biased region" description="Polar residues" evidence="2">
    <location>
        <begin position="434"/>
        <end position="445"/>
    </location>
</feature>
<dbReference type="PROSITE" id="PS51072">
    <property type="entry name" value="MHD"/>
    <property type="match status" value="1"/>
</dbReference>
<dbReference type="GO" id="GO:1990252">
    <property type="term" value="C:Syp1 complex"/>
    <property type="evidence" value="ECO:0007669"/>
    <property type="project" value="EnsemblFungi"/>
</dbReference>
<dbReference type="STRING" id="1071383.J7RII4"/>
<dbReference type="Proteomes" id="UP000006310">
    <property type="component" value="Chromosome 3"/>
</dbReference>
<dbReference type="CDD" id="cd07650">
    <property type="entry name" value="F-BAR_Syp1p_like"/>
    <property type="match status" value="1"/>
</dbReference>
<dbReference type="OMA" id="FQTHEVD"/>
<sequence>MREERTEYFAILTEKQPYEATEAIRIRLSQAKLVNKDFYSLFRDVAELKKHYAQQLRKIIAENGDLDAILKRQMLDNQVLTSEEMSNFKFNSLGELNDLWSTIVGELKTDLESSTQFQKLLEHQIVKTLKETTETDRNWAESKRLHSKLSRIAADIDMYSKDQGQQDRLEQANSQWASEVPYLVEVFETLDYNRLQTLKDCLLAFQTGFGDYLLNNTKSSENVMAKFLEFDPKDEISRFARDASTSNFLLSDNYGTNQRAETHNDYSNQTKTARHNASPSHDKRKSTFAQIGSRFTSASTVLHHDLMNNEFSDSGNNMSLKDKKSSHGLKSRVGSIFGKKLLNKNKRPQSVTNDSISELPSSNSARHSQGNTSSQYNLGGDHARPRSSSRPYSMQRNNSSSTAGTPFAEVDEPSQPVKDEPKFAVRSSIPASPVRNSPSNRFSLNQPPLQPQQRPAPLANEPQLNQGLSPVAPLPENPQFGHAVEGNKPLHIQAPAIPPSRKHTVSNRLPPGQLSTTSSVPQLQHAPSALSSQVTGELRELNPQATGSSQSLNGQSLFQHSVSNGTSIGLNASVAEVINATFKEGVLRDSQLIGEIALSYVPNTTMNNPVPVGINMKINNGVKFDKIMLNHAFVEQVEKESFKVNPQFIDNRTLGAVKYSVNEPLAPVVVHPVWKFEPHQSSVVLTVKMAPFVPERVKQLVLEDFVVFASIEGANVDSALSKPQGSFNKERKRITWKFTQPLVLTRESGGERLIARFITDGLAKESAKGVVIKYSIREHEGENISVGSGISLEAQELDVENPFGGDWKKVHTNTTLAAGNYIGLA</sequence>
<name>J7RII4_HUIN7</name>
<feature type="compositionally biased region" description="Polar residues" evidence="2">
    <location>
        <begin position="513"/>
        <end position="522"/>
    </location>
</feature>
<feature type="region of interest" description="Disordered" evidence="2">
    <location>
        <begin position="311"/>
        <end position="534"/>
    </location>
</feature>
<keyword evidence="1" id="KW-0254">Endocytosis</keyword>
<evidence type="ECO:0000256" key="1">
    <source>
        <dbReference type="ARBA" id="ARBA00022583"/>
    </source>
</evidence>
<evidence type="ECO:0000256" key="2">
    <source>
        <dbReference type="SAM" id="MobiDB-lite"/>
    </source>
</evidence>
<dbReference type="RefSeq" id="XP_022463584.1">
    <property type="nucleotide sequence ID" value="XM_022606938.1"/>
</dbReference>
<dbReference type="SUPFAM" id="SSF103657">
    <property type="entry name" value="BAR/IMD domain-like"/>
    <property type="match status" value="1"/>
</dbReference>
<dbReference type="GO" id="GO:0009826">
    <property type="term" value="P:unidimensional cell growth"/>
    <property type="evidence" value="ECO:0007669"/>
    <property type="project" value="EnsemblFungi"/>
</dbReference>
<dbReference type="HOGENOM" id="CLU_017975_0_0_1"/>